<evidence type="ECO:0000256" key="2">
    <source>
        <dbReference type="ARBA" id="ARBA00022908"/>
    </source>
</evidence>
<dbReference type="EMBL" id="MORL01000024">
    <property type="protein sequence ID" value="OIN56323.1"/>
    <property type="molecule type" value="Genomic_DNA"/>
</dbReference>
<evidence type="ECO:0000256" key="5">
    <source>
        <dbReference type="PROSITE-ProRule" id="PRU01248"/>
    </source>
</evidence>
<dbReference type="InterPro" id="IPR002104">
    <property type="entry name" value="Integrase_catalytic"/>
</dbReference>
<evidence type="ECO:0008006" key="10">
    <source>
        <dbReference type="Google" id="ProtNLM"/>
    </source>
</evidence>
<sequence>MNNITYRFELASRPNRDGLHVIYLRITANRKHKRIKTPVAVKTADFNPFPKIVPNRTPQWIKGVGPAVTQQNELLYGVWNNAVKQHAELVKAGGTETAETLVNHIKQPPSTITVGVFADQFLELVQRHSIGYEKQVKSKVKAFVAWIGREAPLKNISLDLLQRYELYLNQQGVSKTNQHYHFSRIKRMTNEAIRLELLEKDPFLHFEMPPDKPQPRLKLTDAQIQAIENLDLGKGRKRTDAKGRKYELGEWVPVARSLYLFSFYNGGIRASDIIQLRYCNIVDGRCEYQMNKTSKLMSSKLSAKSKEILKQFHRSGAPAYGFLFALLSDEAPYAKQVTYDEKKRMPRAIQVQLDNDVSSILVMINRALKDIAKLAGIEERLTFHTARHSFADKARRKMKESKNVSIDDIRNALGHTRLDTTQRYLNSFDREGLDSAMDAIFDD</sequence>
<dbReference type="RefSeq" id="WP_071505995.1">
    <property type="nucleotide sequence ID" value="NZ_MORL01000024.1"/>
</dbReference>
<feature type="domain" description="Tyr recombinase" evidence="6">
    <location>
        <begin position="234"/>
        <end position="438"/>
    </location>
</feature>
<evidence type="ECO:0000256" key="4">
    <source>
        <dbReference type="ARBA" id="ARBA00023172"/>
    </source>
</evidence>
<evidence type="ECO:0000256" key="1">
    <source>
        <dbReference type="ARBA" id="ARBA00008857"/>
    </source>
</evidence>
<accession>A0A1S2VC87</accession>
<comment type="caution">
    <text evidence="8">The sequence shown here is derived from an EMBL/GenBank/DDBJ whole genome shotgun (WGS) entry which is preliminary data.</text>
</comment>
<organism evidence="8 9">
    <name type="scientific">Arsenicibacter rosenii</name>
    <dbReference type="NCBI Taxonomy" id="1750698"/>
    <lineage>
        <taxon>Bacteria</taxon>
        <taxon>Pseudomonadati</taxon>
        <taxon>Bacteroidota</taxon>
        <taxon>Cytophagia</taxon>
        <taxon>Cytophagales</taxon>
        <taxon>Spirosomataceae</taxon>
        <taxon>Arsenicibacter</taxon>
    </lineage>
</organism>
<name>A0A1S2VC87_9BACT</name>
<dbReference type="GO" id="GO:0003677">
    <property type="term" value="F:DNA binding"/>
    <property type="evidence" value="ECO:0007669"/>
    <property type="project" value="UniProtKB-UniRule"/>
</dbReference>
<feature type="domain" description="Core-binding (CB)" evidence="7">
    <location>
        <begin position="112"/>
        <end position="193"/>
    </location>
</feature>
<dbReference type="GO" id="GO:0015074">
    <property type="term" value="P:DNA integration"/>
    <property type="evidence" value="ECO:0007669"/>
    <property type="project" value="UniProtKB-KW"/>
</dbReference>
<evidence type="ECO:0000259" key="6">
    <source>
        <dbReference type="PROSITE" id="PS51898"/>
    </source>
</evidence>
<dbReference type="PROSITE" id="PS51898">
    <property type="entry name" value="TYR_RECOMBINASE"/>
    <property type="match status" value="1"/>
</dbReference>
<dbReference type="GO" id="GO:0006310">
    <property type="term" value="P:DNA recombination"/>
    <property type="evidence" value="ECO:0007669"/>
    <property type="project" value="UniProtKB-KW"/>
</dbReference>
<comment type="similarity">
    <text evidence="1">Belongs to the 'phage' integrase family.</text>
</comment>
<keyword evidence="3 5" id="KW-0238">DNA-binding</keyword>
<evidence type="ECO:0000313" key="9">
    <source>
        <dbReference type="Proteomes" id="UP000181790"/>
    </source>
</evidence>
<proteinExistence type="inferred from homology"/>
<dbReference type="InterPro" id="IPR044068">
    <property type="entry name" value="CB"/>
</dbReference>
<dbReference type="Gene3D" id="1.10.443.10">
    <property type="entry name" value="Intergrase catalytic core"/>
    <property type="match status" value="1"/>
</dbReference>
<keyword evidence="9" id="KW-1185">Reference proteome</keyword>
<evidence type="ECO:0000259" key="7">
    <source>
        <dbReference type="PROSITE" id="PS51900"/>
    </source>
</evidence>
<dbReference type="PANTHER" id="PTHR30349">
    <property type="entry name" value="PHAGE INTEGRASE-RELATED"/>
    <property type="match status" value="1"/>
</dbReference>
<protein>
    <recommendedName>
        <fullName evidence="10">Tyr recombinase domain-containing protein</fullName>
    </recommendedName>
</protein>
<dbReference type="Proteomes" id="UP000181790">
    <property type="component" value="Unassembled WGS sequence"/>
</dbReference>
<dbReference type="InterPro" id="IPR025269">
    <property type="entry name" value="SAM-like_dom"/>
</dbReference>
<dbReference type="PANTHER" id="PTHR30349:SF64">
    <property type="entry name" value="PROPHAGE INTEGRASE INTD-RELATED"/>
    <property type="match status" value="1"/>
</dbReference>
<dbReference type="Pfam" id="PF00589">
    <property type="entry name" value="Phage_integrase"/>
    <property type="match status" value="1"/>
</dbReference>
<evidence type="ECO:0000256" key="3">
    <source>
        <dbReference type="ARBA" id="ARBA00023125"/>
    </source>
</evidence>
<dbReference type="InterPro" id="IPR011010">
    <property type="entry name" value="DNA_brk_join_enz"/>
</dbReference>
<reference evidence="8 9" key="1">
    <citation type="submission" date="2016-10" db="EMBL/GenBank/DDBJ databases">
        <title>Arsenicibacter rosenii gen. nov., sp. nov., an efficient arsenic-methylating bacterium isolated from an arsenic-contaminated paddy soil.</title>
        <authorList>
            <person name="Huang K."/>
        </authorList>
    </citation>
    <scope>NUCLEOTIDE SEQUENCE [LARGE SCALE GENOMIC DNA]</scope>
    <source>
        <strain evidence="8 9">SM-1</strain>
    </source>
</reference>
<dbReference type="AlphaFoldDB" id="A0A1S2VC87"/>
<evidence type="ECO:0000313" key="8">
    <source>
        <dbReference type="EMBL" id="OIN56323.1"/>
    </source>
</evidence>
<dbReference type="InterPro" id="IPR010998">
    <property type="entry name" value="Integrase_recombinase_N"/>
</dbReference>
<dbReference type="OrthoDB" id="1094492at2"/>
<gene>
    <name evidence="8" type="ORF">BLX24_25145</name>
</gene>
<dbReference type="Pfam" id="PF13102">
    <property type="entry name" value="Phage_int_SAM_5"/>
    <property type="match status" value="1"/>
</dbReference>
<dbReference type="Gene3D" id="1.10.150.130">
    <property type="match status" value="1"/>
</dbReference>
<dbReference type="InterPro" id="IPR050090">
    <property type="entry name" value="Tyrosine_recombinase_XerCD"/>
</dbReference>
<dbReference type="PROSITE" id="PS51900">
    <property type="entry name" value="CB"/>
    <property type="match status" value="1"/>
</dbReference>
<dbReference type="InterPro" id="IPR013762">
    <property type="entry name" value="Integrase-like_cat_sf"/>
</dbReference>
<dbReference type="SUPFAM" id="SSF56349">
    <property type="entry name" value="DNA breaking-rejoining enzymes"/>
    <property type="match status" value="1"/>
</dbReference>
<keyword evidence="2" id="KW-0229">DNA integration</keyword>
<keyword evidence="4" id="KW-0233">DNA recombination</keyword>